<dbReference type="RefSeq" id="WP_354662533.1">
    <property type="nucleotide sequence ID" value="NZ_JBEXAC010000002.1"/>
</dbReference>
<name>A0ABV2TAB2_9BACT</name>
<keyword evidence="4" id="KW-1185">Reference proteome</keyword>
<sequence>MFSATLYLNSYIRPVLLAMVCSIILAGGCQTNPQTEAAKQTAKGKQLSEKYCASCHLYPDPTLLDKTTWLKHVLPAMAPKLGIQVWGEDQYYPSQSKRHPSIISYPEWMDLVAFYKAMAPEALQPVKAPETPRDDWAVFEIIKPAGQDTGTIATTTMVAIDTFRGRIFSGDAGKRLLYEWDKNGKTSNSWSFPSAPVDLQLTDSGKNAWVTCIGFMQAVDEPKGLLLNLHLEQPKATPKVQAAFLKRPVQALEADLNNDGLTDWVVCSFGHYKGGLYYMQQTPDHKYEQHVIREVPGAIHAVTGDFNHDGWIDVMALFAYDDEGIWLFLNDHQGGFKASNLLRFPPVYGSTSFQLVDFNQDGQPDILYTCGDNADYSKILKPYHGVYVFINQGDFKYKAAWHYPVNGCTKAMAADFNGDGKLDIAAIAFFADLKDHPSEKFLYFQQDSMLHFIPYAIPIQKEGRWICMDVNDFDHDGDPDIVLGNYSLGFINQDNLEKDWNYAQPLLILENKRNKGR</sequence>
<dbReference type="InterPro" id="IPR036909">
    <property type="entry name" value="Cyt_c-like_dom_sf"/>
</dbReference>
<dbReference type="SUPFAM" id="SSF69318">
    <property type="entry name" value="Integrin alpha N-terminal domain"/>
    <property type="match status" value="1"/>
</dbReference>
<evidence type="ECO:0000313" key="4">
    <source>
        <dbReference type="Proteomes" id="UP001549749"/>
    </source>
</evidence>
<keyword evidence="1 2" id="KW-0732">Signal</keyword>
<gene>
    <name evidence="3" type="ORF">ABR189_21465</name>
</gene>
<protein>
    <submittedName>
        <fullName evidence="3">VCBS repeat-containing protein</fullName>
    </submittedName>
</protein>
<dbReference type="PANTHER" id="PTHR44103:SF1">
    <property type="entry name" value="PROPROTEIN CONVERTASE P"/>
    <property type="match status" value="1"/>
</dbReference>
<organism evidence="3 4">
    <name type="scientific">Chitinophaga defluvii</name>
    <dbReference type="NCBI Taxonomy" id="3163343"/>
    <lineage>
        <taxon>Bacteria</taxon>
        <taxon>Pseudomonadati</taxon>
        <taxon>Bacteroidota</taxon>
        <taxon>Chitinophagia</taxon>
        <taxon>Chitinophagales</taxon>
        <taxon>Chitinophagaceae</taxon>
        <taxon>Chitinophaga</taxon>
    </lineage>
</organism>
<evidence type="ECO:0000313" key="3">
    <source>
        <dbReference type="EMBL" id="MET6999972.1"/>
    </source>
</evidence>
<dbReference type="InterPro" id="IPR028994">
    <property type="entry name" value="Integrin_alpha_N"/>
</dbReference>
<dbReference type="SUPFAM" id="SSF46626">
    <property type="entry name" value="Cytochrome c"/>
    <property type="match status" value="1"/>
</dbReference>
<dbReference type="Gene3D" id="2.130.10.130">
    <property type="entry name" value="Integrin alpha, N-terminal"/>
    <property type="match status" value="1"/>
</dbReference>
<feature type="signal peptide" evidence="2">
    <location>
        <begin position="1"/>
        <end position="26"/>
    </location>
</feature>
<dbReference type="Proteomes" id="UP001549749">
    <property type="component" value="Unassembled WGS sequence"/>
</dbReference>
<comment type="caution">
    <text evidence="3">The sequence shown here is derived from an EMBL/GenBank/DDBJ whole genome shotgun (WGS) entry which is preliminary data.</text>
</comment>
<evidence type="ECO:0000256" key="2">
    <source>
        <dbReference type="SAM" id="SignalP"/>
    </source>
</evidence>
<accession>A0ABV2TAB2</accession>
<feature type="chain" id="PRO_5047026109" evidence="2">
    <location>
        <begin position="27"/>
        <end position="517"/>
    </location>
</feature>
<dbReference type="EMBL" id="JBEXAC010000002">
    <property type="protein sequence ID" value="MET6999972.1"/>
    <property type="molecule type" value="Genomic_DNA"/>
</dbReference>
<proteinExistence type="predicted"/>
<dbReference type="PANTHER" id="PTHR44103">
    <property type="entry name" value="PROPROTEIN CONVERTASE P"/>
    <property type="match status" value="1"/>
</dbReference>
<dbReference type="InterPro" id="IPR013517">
    <property type="entry name" value="FG-GAP"/>
</dbReference>
<dbReference type="Pfam" id="PF13517">
    <property type="entry name" value="FG-GAP_3"/>
    <property type="match status" value="1"/>
</dbReference>
<evidence type="ECO:0000256" key="1">
    <source>
        <dbReference type="ARBA" id="ARBA00022729"/>
    </source>
</evidence>
<reference evidence="3 4" key="1">
    <citation type="submission" date="2024-06" db="EMBL/GenBank/DDBJ databases">
        <title>Chitinophaga defluvii sp. nov., isolated from municipal sewage.</title>
        <authorList>
            <person name="Zhang L."/>
        </authorList>
    </citation>
    <scope>NUCLEOTIDE SEQUENCE [LARGE SCALE GENOMIC DNA]</scope>
    <source>
        <strain evidence="3 4">H8</strain>
    </source>
</reference>